<dbReference type="InterPro" id="IPR016181">
    <property type="entry name" value="Acyl_CoA_acyltransferase"/>
</dbReference>
<reference evidence="2" key="2">
    <citation type="submission" date="2020-09" db="EMBL/GenBank/DDBJ databases">
        <authorList>
            <person name="Sun Q."/>
            <person name="Kim S."/>
        </authorList>
    </citation>
    <scope>NUCLEOTIDE SEQUENCE</scope>
    <source>
        <strain evidence="2">KCTC 23310</strain>
    </source>
</reference>
<dbReference type="Proteomes" id="UP000638981">
    <property type="component" value="Unassembled WGS sequence"/>
</dbReference>
<feature type="domain" description="N-acetyltransferase" evidence="1">
    <location>
        <begin position="10"/>
        <end position="159"/>
    </location>
</feature>
<dbReference type="AlphaFoldDB" id="A0A918TTN2"/>
<accession>A0A918TTN2</accession>
<name>A0A918TTN2_9RHOB</name>
<evidence type="ECO:0000259" key="1">
    <source>
        <dbReference type="PROSITE" id="PS51186"/>
    </source>
</evidence>
<reference evidence="2" key="1">
    <citation type="journal article" date="2014" name="Int. J. Syst. Evol. Microbiol.">
        <title>Complete genome sequence of Corynebacterium casei LMG S-19264T (=DSM 44701T), isolated from a smear-ripened cheese.</title>
        <authorList>
            <consortium name="US DOE Joint Genome Institute (JGI-PGF)"/>
            <person name="Walter F."/>
            <person name="Albersmeier A."/>
            <person name="Kalinowski J."/>
            <person name="Ruckert C."/>
        </authorList>
    </citation>
    <scope>NUCLEOTIDE SEQUENCE</scope>
    <source>
        <strain evidence="2">KCTC 23310</strain>
    </source>
</reference>
<evidence type="ECO:0000313" key="3">
    <source>
        <dbReference type="Proteomes" id="UP000638981"/>
    </source>
</evidence>
<protein>
    <recommendedName>
        <fullName evidence="1">N-acetyltransferase domain-containing protein</fullName>
    </recommendedName>
</protein>
<keyword evidence="3" id="KW-1185">Reference proteome</keyword>
<dbReference type="SUPFAM" id="SSF55729">
    <property type="entry name" value="Acyl-CoA N-acyltransferases (Nat)"/>
    <property type="match status" value="1"/>
</dbReference>
<comment type="caution">
    <text evidence="2">The sequence shown here is derived from an EMBL/GenBank/DDBJ whole genome shotgun (WGS) entry which is preliminary data.</text>
</comment>
<dbReference type="CDD" id="cd04301">
    <property type="entry name" value="NAT_SF"/>
    <property type="match status" value="1"/>
</dbReference>
<dbReference type="EMBL" id="BMYJ01000008">
    <property type="protein sequence ID" value="GHC61436.1"/>
    <property type="molecule type" value="Genomic_DNA"/>
</dbReference>
<organism evidence="2 3">
    <name type="scientific">Neogemmobacter tilapiae</name>
    <dbReference type="NCBI Taxonomy" id="875041"/>
    <lineage>
        <taxon>Bacteria</taxon>
        <taxon>Pseudomonadati</taxon>
        <taxon>Pseudomonadota</taxon>
        <taxon>Alphaproteobacteria</taxon>
        <taxon>Rhodobacterales</taxon>
        <taxon>Paracoccaceae</taxon>
        <taxon>Neogemmobacter</taxon>
    </lineage>
</organism>
<dbReference type="Gene3D" id="3.40.630.30">
    <property type="match status" value="1"/>
</dbReference>
<dbReference type="PROSITE" id="PS51186">
    <property type="entry name" value="GNAT"/>
    <property type="match status" value="1"/>
</dbReference>
<dbReference type="GO" id="GO:0016747">
    <property type="term" value="F:acyltransferase activity, transferring groups other than amino-acyl groups"/>
    <property type="evidence" value="ECO:0007669"/>
    <property type="project" value="InterPro"/>
</dbReference>
<evidence type="ECO:0000313" key="2">
    <source>
        <dbReference type="EMBL" id="GHC61436.1"/>
    </source>
</evidence>
<dbReference type="InterPro" id="IPR000182">
    <property type="entry name" value="GNAT_dom"/>
</dbReference>
<proteinExistence type="predicted"/>
<gene>
    <name evidence="2" type="ORF">GCM10007315_26820</name>
</gene>
<sequence>MVDTGAFKMISIRPGTVEDAPEAIDLLRRSITHLCQLDHENDDQKLASWLFNKTEKSWITWVTKPELIVLVAERESRLVGISAMSHYGFILLNYVDIGAQFMGIGKAMMERLEGKAALLGIKTCRLNSTRAAQRFYTDRGYVPARLGVYGELTMEKAIQPKKARIWASLEADE</sequence>
<dbReference type="Pfam" id="PF13673">
    <property type="entry name" value="Acetyltransf_10"/>
    <property type="match status" value="1"/>
</dbReference>